<proteinExistence type="inferred from homology"/>
<name>A0ABN3E2U6_9ACTN</name>
<evidence type="ECO:0000259" key="4">
    <source>
        <dbReference type="Pfam" id="PF13458"/>
    </source>
</evidence>
<dbReference type="SUPFAM" id="SSF53822">
    <property type="entry name" value="Periplasmic binding protein-like I"/>
    <property type="match status" value="1"/>
</dbReference>
<protein>
    <submittedName>
        <fullName evidence="5">ABC transporter substrate-binding protein</fullName>
    </submittedName>
</protein>
<dbReference type="RefSeq" id="WP_344637012.1">
    <property type="nucleotide sequence ID" value="NZ_BAAATR010000012.1"/>
</dbReference>
<keyword evidence="6" id="KW-1185">Reference proteome</keyword>
<comment type="caution">
    <text evidence="5">The sequence shown here is derived from an EMBL/GenBank/DDBJ whole genome shotgun (WGS) entry which is preliminary data.</text>
</comment>
<feature type="domain" description="Leucine-binding protein" evidence="4">
    <location>
        <begin position="96"/>
        <end position="385"/>
    </location>
</feature>
<evidence type="ECO:0000313" key="5">
    <source>
        <dbReference type="EMBL" id="GAA2247177.1"/>
    </source>
</evidence>
<comment type="similarity">
    <text evidence="1">Belongs to the leucine-binding protein family.</text>
</comment>
<dbReference type="EMBL" id="BAAATR010000012">
    <property type="protein sequence ID" value="GAA2247177.1"/>
    <property type="molecule type" value="Genomic_DNA"/>
</dbReference>
<dbReference type="Proteomes" id="UP001500305">
    <property type="component" value="Unassembled WGS sequence"/>
</dbReference>
<evidence type="ECO:0000256" key="1">
    <source>
        <dbReference type="ARBA" id="ARBA00010062"/>
    </source>
</evidence>
<organism evidence="5 6">
    <name type="scientific">Kitasatospora cystarginea</name>
    <dbReference type="NCBI Taxonomy" id="58350"/>
    <lineage>
        <taxon>Bacteria</taxon>
        <taxon>Bacillati</taxon>
        <taxon>Actinomycetota</taxon>
        <taxon>Actinomycetes</taxon>
        <taxon>Kitasatosporales</taxon>
        <taxon>Streptomycetaceae</taxon>
        <taxon>Kitasatospora</taxon>
    </lineage>
</organism>
<dbReference type="Pfam" id="PF13458">
    <property type="entry name" value="Peripla_BP_6"/>
    <property type="match status" value="1"/>
</dbReference>
<dbReference type="Gene3D" id="3.40.50.2300">
    <property type="match status" value="2"/>
</dbReference>
<gene>
    <name evidence="5" type="ORF">GCM10010430_31650</name>
</gene>
<evidence type="ECO:0000313" key="6">
    <source>
        <dbReference type="Proteomes" id="UP001500305"/>
    </source>
</evidence>
<sequence>MTRRSGSAAGQLPDHRRPFDRDRPGGRLRRRAGAMAAALAVFPGLLATSACGGSAPAGADGGDDYTVMTWAPSGSGTADRHGVTDVAVAIGKTVFKDGLNGRKLKVLTCDEQNTADGATACARKAVDAHALAVIGSYSQYADAFMPALENARIPYLGGFGLSSADFSSPDSYPVAGGTPTLVAGSGRQLAAAGCRSVTLIRPDTRAGDTLTRYLSGALQPSGVKLTDIKVAEKVLDLQEPASRAIGDDKTGSCVTNALGPDQTLTLIDTYRRLAPKHTVLASLLGSVQQSVIDATGGTSSPLNESLAVGWYPPAGARVWDDLRAAVQSAGDLRIDTSDLGVQNTWVAYQVFLQACQRVSAAGQPLTAKTLRSELDSGDSFDTGGTTPRLNWGMTDMLPSAESPRLVNTWVTFQQVKNGRLTEQQRGFSDVRWVLTGGKPPANQ</sequence>
<dbReference type="InterPro" id="IPR028081">
    <property type="entry name" value="Leu-bd"/>
</dbReference>
<feature type="region of interest" description="Disordered" evidence="3">
    <location>
        <begin position="1"/>
        <end position="30"/>
    </location>
</feature>
<dbReference type="InterPro" id="IPR028082">
    <property type="entry name" value="Peripla_BP_I"/>
</dbReference>
<evidence type="ECO:0000256" key="2">
    <source>
        <dbReference type="ARBA" id="ARBA00022729"/>
    </source>
</evidence>
<keyword evidence="2" id="KW-0732">Signal</keyword>
<evidence type="ECO:0000256" key="3">
    <source>
        <dbReference type="SAM" id="MobiDB-lite"/>
    </source>
</evidence>
<accession>A0ABN3E2U6</accession>
<feature type="compositionally biased region" description="Basic and acidic residues" evidence="3">
    <location>
        <begin position="13"/>
        <end position="25"/>
    </location>
</feature>
<reference evidence="5 6" key="1">
    <citation type="journal article" date="2019" name="Int. J. Syst. Evol. Microbiol.">
        <title>The Global Catalogue of Microorganisms (GCM) 10K type strain sequencing project: providing services to taxonomists for standard genome sequencing and annotation.</title>
        <authorList>
            <consortium name="The Broad Institute Genomics Platform"/>
            <consortium name="The Broad Institute Genome Sequencing Center for Infectious Disease"/>
            <person name="Wu L."/>
            <person name="Ma J."/>
        </authorList>
    </citation>
    <scope>NUCLEOTIDE SEQUENCE [LARGE SCALE GENOMIC DNA]</scope>
    <source>
        <strain evidence="5 6">JCM 7356</strain>
    </source>
</reference>